<organism evidence="2 3">
    <name type="scientific">Salinibacter ruber (strain M8)</name>
    <dbReference type="NCBI Taxonomy" id="761659"/>
    <lineage>
        <taxon>Bacteria</taxon>
        <taxon>Pseudomonadati</taxon>
        <taxon>Rhodothermota</taxon>
        <taxon>Rhodothermia</taxon>
        <taxon>Rhodothermales</taxon>
        <taxon>Salinibacteraceae</taxon>
        <taxon>Salinibacter</taxon>
    </lineage>
</organism>
<reference evidence="2 3" key="1">
    <citation type="journal article" date="2010" name="ISME J.">
        <title>Fine-scale evolution: genomic, phenotypic and ecological differentiation in two coexisting Salinibacter ruber strains.</title>
        <authorList>
            <person name="Pena A."/>
            <person name="Teeling H."/>
            <person name="Huerta-Cepas J."/>
            <person name="Santos F."/>
            <person name="Yarza P."/>
            <person name="Brito-Echeverria J."/>
            <person name="Lucio M."/>
            <person name="Schmitt-Kopplin P."/>
            <person name="Meseguer I."/>
            <person name="Schenowitz C."/>
            <person name="Dossat C."/>
            <person name="Barbe V."/>
            <person name="Dopazo J."/>
            <person name="Rossello-Mora R."/>
            <person name="Schuler M."/>
            <person name="Glockner F.O."/>
            <person name="Amann R."/>
            <person name="Gabaldon T."/>
            <person name="Anton J."/>
        </authorList>
    </citation>
    <scope>NUCLEOTIDE SEQUENCE [LARGE SCALE GENOMIC DNA]</scope>
    <source>
        <strain evidence="2 3">M8</strain>
    </source>
</reference>
<evidence type="ECO:0000256" key="1">
    <source>
        <dbReference type="SAM" id="MobiDB-lite"/>
    </source>
</evidence>
<feature type="region of interest" description="Disordered" evidence="1">
    <location>
        <begin position="180"/>
        <end position="215"/>
    </location>
</feature>
<reference evidence="3" key="2">
    <citation type="submission" date="2010-04" db="EMBL/GenBank/DDBJ databases">
        <title>Genome sequence of Salinibacter ruber M8.</title>
        <authorList>
            <consortium name="Genoscope"/>
        </authorList>
    </citation>
    <scope>NUCLEOTIDE SEQUENCE [LARGE SCALE GENOMIC DNA]</scope>
    <source>
        <strain evidence="3">M8</strain>
    </source>
</reference>
<dbReference type="Proteomes" id="UP000000933">
    <property type="component" value="Chromosome"/>
</dbReference>
<proteinExistence type="predicted"/>
<gene>
    <name evidence="2" type="ordered locus">SRM_02903</name>
</gene>
<protein>
    <submittedName>
        <fullName evidence="2">Uncharacterized protein</fullName>
    </submittedName>
</protein>
<dbReference type="EMBL" id="FP565814">
    <property type="protein sequence ID" value="CBH25824.1"/>
    <property type="molecule type" value="Genomic_DNA"/>
</dbReference>
<evidence type="ECO:0000313" key="3">
    <source>
        <dbReference type="Proteomes" id="UP000000933"/>
    </source>
</evidence>
<name>D5HCR9_SALRM</name>
<dbReference type="AlphaFoldDB" id="D5HCR9"/>
<evidence type="ECO:0000313" key="2">
    <source>
        <dbReference type="EMBL" id="CBH25824.1"/>
    </source>
</evidence>
<accession>D5HCR9</accession>
<dbReference type="HOGENOM" id="CLU_1282467_0_0_10"/>
<dbReference type="KEGG" id="srm:SRM_02903"/>
<sequence length="215" mass="23413">MCSIISYARRRSVRRTRSGDMMRVRPMCWLDVIDLRAKKRDTCSVCSSWLEGTTWRTECRRHAAKRQWPLPPAHESLPYVLYFITEAPGMAAAAQPTSPSGAETFGPSAKYARNSAVAVSLLEPRPWAQRTSRCASVVLGAAPMASSVEPESLRFSHLSTPIKHLLHAAPVAKRFFDDETNGAPHVAPGTHDGGIDVNGRGSRGTRRSESVGGGG</sequence>